<keyword evidence="1" id="KW-0677">Repeat</keyword>
<keyword evidence="4" id="KW-1185">Reference proteome</keyword>
<accession>A0A9Q1QG90</accession>
<dbReference type="EMBL" id="JAKOGI010000177">
    <property type="protein sequence ID" value="KAJ8441042.1"/>
    <property type="molecule type" value="Genomic_DNA"/>
</dbReference>
<sequence>MPATTPMAQPSYSPVSSLLTCRPLSTSPESVSSQLFAGKFVDISSKQCYMNEMFKEFLTKVDFGARPTKYALCTTLNVCAKTLNWYFGLQFHGQIFLNGYKDNCNRIEDARRIFSCMKQHDQVSWTSIIFGYAQCGYGVEAFFLFKNMLKSDIKPNCFTYVGIIKQCMLIFPVSSLIDFYSKCGRVDGAALLFDATTSRDNILYKSMIVGYCQNFYCEDALKLLT</sequence>
<dbReference type="NCBIfam" id="TIGR00756">
    <property type="entry name" value="PPR"/>
    <property type="match status" value="1"/>
</dbReference>
<feature type="repeat" description="PPR" evidence="2">
    <location>
        <begin position="121"/>
        <end position="155"/>
    </location>
</feature>
<dbReference type="Gene3D" id="1.25.40.10">
    <property type="entry name" value="Tetratricopeptide repeat domain"/>
    <property type="match status" value="2"/>
</dbReference>
<reference evidence="3" key="1">
    <citation type="submission" date="2022-04" db="EMBL/GenBank/DDBJ databases">
        <title>Carnegiea gigantea Genome sequencing and assembly v2.</title>
        <authorList>
            <person name="Copetti D."/>
            <person name="Sanderson M.J."/>
            <person name="Burquez A."/>
            <person name="Wojciechowski M.F."/>
        </authorList>
    </citation>
    <scope>NUCLEOTIDE SEQUENCE</scope>
    <source>
        <strain evidence="3">SGP5-SGP5p</strain>
        <tissue evidence="3">Aerial part</tissue>
    </source>
</reference>
<dbReference type="GO" id="GO:0003723">
    <property type="term" value="F:RNA binding"/>
    <property type="evidence" value="ECO:0007669"/>
    <property type="project" value="InterPro"/>
</dbReference>
<dbReference type="PANTHER" id="PTHR47926">
    <property type="entry name" value="PENTATRICOPEPTIDE REPEAT-CONTAINING PROTEIN"/>
    <property type="match status" value="1"/>
</dbReference>
<gene>
    <name evidence="3" type="ORF">Cgig2_020333</name>
</gene>
<dbReference type="GO" id="GO:0009451">
    <property type="term" value="P:RNA modification"/>
    <property type="evidence" value="ECO:0007669"/>
    <property type="project" value="InterPro"/>
</dbReference>
<comment type="caution">
    <text evidence="3">The sequence shown here is derived from an EMBL/GenBank/DDBJ whole genome shotgun (WGS) entry which is preliminary data.</text>
</comment>
<evidence type="ECO:0000313" key="3">
    <source>
        <dbReference type="EMBL" id="KAJ8441042.1"/>
    </source>
</evidence>
<proteinExistence type="predicted"/>
<dbReference type="Pfam" id="PF13041">
    <property type="entry name" value="PPR_2"/>
    <property type="match status" value="1"/>
</dbReference>
<dbReference type="InterPro" id="IPR002885">
    <property type="entry name" value="PPR_rpt"/>
</dbReference>
<dbReference type="InterPro" id="IPR046960">
    <property type="entry name" value="PPR_At4g14850-like_plant"/>
</dbReference>
<evidence type="ECO:0000256" key="1">
    <source>
        <dbReference type="ARBA" id="ARBA00022737"/>
    </source>
</evidence>
<dbReference type="Proteomes" id="UP001153076">
    <property type="component" value="Unassembled WGS sequence"/>
</dbReference>
<dbReference type="PROSITE" id="PS51375">
    <property type="entry name" value="PPR"/>
    <property type="match status" value="1"/>
</dbReference>
<name>A0A9Q1QG90_9CARY</name>
<evidence type="ECO:0000256" key="2">
    <source>
        <dbReference type="PROSITE-ProRule" id="PRU00708"/>
    </source>
</evidence>
<dbReference type="InterPro" id="IPR011990">
    <property type="entry name" value="TPR-like_helical_dom_sf"/>
</dbReference>
<evidence type="ECO:0008006" key="5">
    <source>
        <dbReference type="Google" id="ProtNLM"/>
    </source>
</evidence>
<protein>
    <recommendedName>
        <fullName evidence="5">Pentatricopeptide repeat-containing protein</fullName>
    </recommendedName>
</protein>
<dbReference type="Pfam" id="PF01535">
    <property type="entry name" value="PPR"/>
    <property type="match status" value="2"/>
</dbReference>
<organism evidence="3 4">
    <name type="scientific">Carnegiea gigantea</name>
    <dbReference type="NCBI Taxonomy" id="171969"/>
    <lineage>
        <taxon>Eukaryota</taxon>
        <taxon>Viridiplantae</taxon>
        <taxon>Streptophyta</taxon>
        <taxon>Embryophyta</taxon>
        <taxon>Tracheophyta</taxon>
        <taxon>Spermatophyta</taxon>
        <taxon>Magnoliopsida</taxon>
        <taxon>eudicotyledons</taxon>
        <taxon>Gunneridae</taxon>
        <taxon>Pentapetalae</taxon>
        <taxon>Caryophyllales</taxon>
        <taxon>Cactineae</taxon>
        <taxon>Cactaceae</taxon>
        <taxon>Cactoideae</taxon>
        <taxon>Echinocereeae</taxon>
        <taxon>Carnegiea</taxon>
    </lineage>
</organism>
<dbReference type="AlphaFoldDB" id="A0A9Q1QG90"/>
<evidence type="ECO:0000313" key="4">
    <source>
        <dbReference type="Proteomes" id="UP001153076"/>
    </source>
</evidence>
<dbReference type="OrthoDB" id="1859199at2759"/>